<dbReference type="Pfam" id="PF07729">
    <property type="entry name" value="FCD"/>
    <property type="match status" value="1"/>
</dbReference>
<keyword evidence="3" id="KW-0804">Transcription</keyword>
<dbReference type="PANTHER" id="PTHR43537:SF50">
    <property type="entry name" value="TRANSCRIPTIONAL REGULATORY PROTEIN"/>
    <property type="match status" value="1"/>
</dbReference>
<feature type="region of interest" description="Disordered" evidence="4">
    <location>
        <begin position="201"/>
        <end position="222"/>
    </location>
</feature>
<dbReference type="GO" id="GO:0003677">
    <property type="term" value="F:DNA binding"/>
    <property type="evidence" value="ECO:0007669"/>
    <property type="project" value="UniProtKB-KW"/>
</dbReference>
<name>A0A6I6MNK7_9CAUL</name>
<evidence type="ECO:0000256" key="3">
    <source>
        <dbReference type="ARBA" id="ARBA00023163"/>
    </source>
</evidence>
<evidence type="ECO:0000313" key="6">
    <source>
        <dbReference type="EMBL" id="QGZ94938.1"/>
    </source>
</evidence>
<accession>A0A6I6MNK7</accession>
<dbReference type="EMBL" id="CP047045">
    <property type="protein sequence ID" value="QGZ94938.1"/>
    <property type="molecule type" value="Genomic_DNA"/>
</dbReference>
<dbReference type="SUPFAM" id="SSF48008">
    <property type="entry name" value="GntR ligand-binding domain-like"/>
    <property type="match status" value="1"/>
</dbReference>
<dbReference type="PANTHER" id="PTHR43537">
    <property type="entry name" value="TRANSCRIPTIONAL REGULATOR, GNTR FAMILY"/>
    <property type="match status" value="1"/>
</dbReference>
<dbReference type="InterPro" id="IPR011711">
    <property type="entry name" value="GntR_C"/>
</dbReference>
<reference evidence="7" key="1">
    <citation type="submission" date="2019-12" db="EMBL/GenBank/DDBJ databases">
        <title>Complete genome of Terracaulis silvestris 0127_4.</title>
        <authorList>
            <person name="Vieira S."/>
            <person name="Riedel T."/>
            <person name="Sproer C."/>
            <person name="Pascual J."/>
            <person name="Boedeker C."/>
            <person name="Overmann J."/>
        </authorList>
    </citation>
    <scope>NUCLEOTIDE SEQUENCE [LARGE SCALE GENOMIC DNA]</scope>
    <source>
        <strain evidence="7">0127_4</strain>
    </source>
</reference>
<dbReference type="AlphaFoldDB" id="A0A6I6MNK7"/>
<dbReference type="GO" id="GO:0003700">
    <property type="term" value="F:DNA-binding transcription factor activity"/>
    <property type="evidence" value="ECO:0007669"/>
    <property type="project" value="InterPro"/>
</dbReference>
<evidence type="ECO:0000313" key="7">
    <source>
        <dbReference type="Proteomes" id="UP000431269"/>
    </source>
</evidence>
<dbReference type="SMART" id="SM00345">
    <property type="entry name" value="HTH_GNTR"/>
    <property type="match status" value="1"/>
</dbReference>
<keyword evidence="2" id="KW-0238">DNA-binding</keyword>
<dbReference type="KEGG" id="tsv:DSM104635_01773"/>
<dbReference type="InterPro" id="IPR036390">
    <property type="entry name" value="WH_DNA-bd_sf"/>
</dbReference>
<dbReference type="CDD" id="cd07377">
    <property type="entry name" value="WHTH_GntR"/>
    <property type="match status" value="1"/>
</dbReference>
<evidence type="ECO:0000256" key="2">
    <source>
        <dbReference type="ARBA" id="ARBA00023125"/>
    </source>
</evidence>
<dbReference type="InterPro" id="IPR000524">
    <property type="entry name" value="Tscrpt_reg_HTH_GntR"/>
</dbReference>
<keyword evidence="1" id="KW-0805">Transcription regulation</keyword>
<feature type="compositionally biased region" description="Basic residues" evidence="4">
    <location>
        <begin position="211"/>
        <end position="222"/>
    </location>
</feature>
<dbReference type="SMART" id="SM00895">
    <property type="entry name" value="FCD"/>
    <property type="match status" value="1"/>
</dbReference>
<dbReference type="PROSITE" id="PS50949">
    <property type="entry name" value="HTH_GNTR"/>
    <property type="match status" value="1"/>
</dbReference>
<organism evidence="6 7">
    <name type="scientific">Terricaulis silvestris</name>
    <dbReference type="NCBI Taxonomy" id="2686094"/>
    <lineage>
        <taxon>Bacteria</taxon>
        <taxon>Pseudomonadati</taxon>
        <taxon>Pseudomonadota</taxon>
        <taxon>Alphaproteobacteria</taxon>
        <taxon>Caulobacterales</taxon>
        <taxon>Caulobacteraceae</taxon>
        <taxon>Terricaulis</taxon>
    </lineage>
</organism>
<dbReference type="Gene3D" id="1.20.120.530">
    <property type="entry name" value="GntR ligand-binding domain-like"/>
    <property type="match status" value="1"/>
</dbReference>
<evidence type="ECO:0000256" key="4">
    <source>
        <dbReference type="SAM" id="MobiDB-lite"/>
    </source>
</evidence>
<dbReference type="PRINTS" id="PR00035">
    <property type="entry name" value="HTHGNTR"/>
</dbReference>
<gene>
    <name evidence="6" type="primary">ydfH</name>
    <name evidence="6" type="ORF">DSM104635_01773</name>
</gene>
<dbReference type="SUPFAM" id="SSF46785">
    <property type="entry name" value="Winged helix' DNA-binding domain"/>
    <property type="match status" value="1"/>
</dbReference>
<dbReference type="Gene3D" id="1.10.10.10">
    <property type="entry name" value="Winged helix-like DNA-binding domain superfamily/Winged helix DNA-binding domain"/>
    <property type="match status" value="1"/>
</dbReference>
<evidence type="ECO:0000259" key="5">
    <source>
        <dbReference type="PROSITE" id="PS50949"/>
    </source>
</evidence>
<sequence>MIADRLRTGIIDGSYPLGELLSEKSLALTFGVSKSPVREALLQLQAIGLVQILPQRGGLVFKPDAEQVRELCEVRLELEQAGLRFSMQRDRAQLAALLASIVDDMRVCFDLKKPVAYQQLDNSFHNSFFVYCGNSLLAKAYEAINPRVAALRTHLSTPEPYLLKRSLEEHGLMVDLVKNNDLGTALQLLREHISRTQEVHSRAVGDAKFGSGKRPRRRRAGA</sequence>
<keyword evidence="7" id="KW-1185">Reference proteome</keyword>
<dbReference type="Proteomes" id="UP000431269">
    <property type="component" value="Chromosome"/>
</dbReference>
<dbReference type="InterPro" id="IPR008920">
    <property type="entry name" value="TF_FadR/GntR_C"/>
</dbReference>
<proteinExistence type="predicted"/>
<dbReference type="Pfam" id="PF00392">
    <property type="entry name" value="GntR"/>
    <property type="match status" value="1"/>
</dbReference>
<protein>
    <submittedName>
        <fullName evidence="6">Putative HTH-type transcriptional regulator YdfH</fullName>
    </submittedName>
</protein>
<evidence type="ECO:0000256" key="1">
    <source>
        <dbReference type="ARBA" id="ARBA00023015"/>
    </source>
</evidence>
<feature type="domain" description="HTH gntR-type" evidence="5">
    <location>
        <begin position="1"/>
        <end position="63"/>
    </location>
</feature>
<dbReference type="InterPro" id="IPR036388">
    <property type="entry name" value="WH-like_DNA-bd_sf"/>
</dbReference>